<dbReference type="KEGG" id="tpf:TPHA_0B01245"/>
<evidence type="ECO:0000259" key="1">
    <source>
        <dbReference type="Pfam" id="PF19259"/>
    </source>
</evidence>
<dbReference type="GeneID" id="11535149"/>
<accession>G8BP66</accession>
<name>G8BP66_TETPH</name>
<sequence>MYIVAPNVSPKLLKINDLYDLRSMIFKVNLRNDNNPGLTNYKRICQVAQNFEGELLDWYIMFHEQNASILEEMTFDEFLEELKKFISTKPVMQQLYDNYYDVDQCGSVEEYNAEFYRIIFFLSREYFTEISLISRYLNGLKKVVKEALINLSEQPSLLAEVMNVAKTQETIVQNQIYQSYIIDTDIYREYQHMNHDKEQVSSTTKK</sequence>
<evidence type="ECO:0000313" key="2">
    <source>
        <dbReference type="EMBL" id="CCE61797.1"/>
    </source>
</evidence>
<dbReference type="RefSeq" id="XP_003684231.1">
    <property type="nucleotide sequence ID" value="XM_003684183.1"/>
</dbReference>
<organism evidence="2 3">
    <name type="scientific">Tetrapisispora phaffii (strain ATCC 24235 / CBS 4417 / NBRC 1672 / NRRL Y-8282 / UCD 70-5)</name>
    <name type="common">Yeast</name>
    <name type="synonym">Fabospora phaffii</name>
    <dbReference type="NCBI Taxonomy" id="1071381"/>
    <lineage>
        <taxon>Eukaryota</taxon>
        <taxon>Fungi</taxon>
        <taxon>Dikarya</taxon>
        <taxon>Ascomycota</taxon>
        <taxon>Saccharomycotina</taxon>
        <taxon>Saccharomycetes</taxon>
        <taxon>Saccharomycetales</taxon>
        <taxon>Saccharomycetaceae</taxon>
        <taxon>Tetrapisispora</taxon>
    </lineage>
</organism>
<keyword evidence="3" id="KW-1185">Reference proteome</keyword>
<dbReference type="Pfam" id="PF19259">
    <property type="entry name" value="Ty3_capsid"/>
    <property type="match status" value="1"/>
</dbReference>
<dbReference type="AlphaFoldDB" id="G8BP66"/>
<evidence type="ECO:0000313" key="3">
    <source>
        <dbReference type="Proteomes" id="UP000005666"/>
    </source>
</evidence>
<protein>
    <recommendedName>
        <fullName evidence="1">Ty3 transposon capsid-like protein domain-containing protein</fullName>
    </recommendedName>
</protein>
<reference evidence="2 3" key="1">
    <citation type="journal article" date="2011" name="Proc. Natl. Acad. Sci. U.S.A.">
        <title>Evolutionary erosion of yeast sex chromosomes by mating-type switching accidents.</title>
        <authorList>
            <person name="Gordon J.L."/>
            <person name="Armisen D."/>
            <person name="Proux-Wera E."/>
            <person name="Oheigeartaigh S.S."/>
            <person name="Byrne K.P."/>
            <person name="Wolfe K.H."/>
        </authorList>
    </citation>
    <scope>NUCLEOTIDE SEQUENCE [LARGE SCALE GENOMIC DNA]</scope>
    <source>
        <strain evidence="3">ATCC 24235 / CBS 4417 / NBRC 1672 / NRRL Y-8282 / UCD 70-5</strain>
    </source>
</reference>
<feature type="domain" description="Ty3 transposon capsid-like protein" evidence="1">
    <location>
        <begin position="16"/>
        <end position="176"/>
    </location>
</feature>
<proteinExistence type="predicted"/>
<dbReference type="OrthoDB" id="2954238at2759"/>
<dbReference type="Proteomes" id="UP000005666">
    <property type="component" value="Chromosome 2"/>
</dbReference>
<dbReference type="InterPro" id="IPR045358">
    <property type="entry name" value="Ty3_capsid"/>
</dbReference>
<dbReference type="HOGENOM" id="CLU_1332719_0_0_1"/>
<gene>
    <name evidence="2" type="primary">TPHA0B01245</name>
    <name evidence="2" type="ordered locus">TPHA_0B01245</name>
</gene>
<dbReference type="EMBL" id="HE612857">
    <property type="protein sequence ID" value="CCE61797.1"/>
    <property type="molecule type" value="Genomic_DNA"/>
</dbReference>